<accession>A0A1K2F787</accession>
<dbReference type="STRING" id="1893.SAMN02787144_103516"/>
<dbReference type="EMBL" id="FPJO01000035">
    <property type="protein sequence ID" value="SFY43262.1"/>
    <property type="molecule type" value="Genomic_DNA"/>
</dbReference>
<dbReference type="AlphaFoldDB" id="A0A1K2F787"/>
<evidence type="ECO:0000313" key="3">
    <source>
        <dbReference type="Proteomes" id="UP000181909"/>
    </source>
</evidence>
<dbReference type="Proteomes" id="UP000181909">
    <property type="component" value="Unassembled WGS sequence"/>
</dbReference>
<protein>
    <submittedName>
        <fullName evidence="2">Integrase core domain-containing protein</fullName>
    </submittedName>
</protein>
<dbReference type="Pfam" id="PF13683">
    <property type="entry name" value="rve_3"/>
    <property type="match status" value="1"/>
</dbReference>
<evidence type="ECO:0000259" key="1">
    <source>
        <dbReference type="Pfam" id="PF13683"/>
    </source>
</evidence>
<organism evidence="2 3">
    <name type="scientific">Streptomyces atratus</name>
    <dbReference type="NCBI Taxonomy" id="1893"/>
    <lineage>
        <taxon>Bacteria</taxon>
        <taxon>Bacillati</taxon>
        <taxon>Actinomycetota</taxon>
        <taxon>Actinomycetes</taxon>
        <taxon>Kitasatosporales</taxon>
        <taxon>Streptomycetaceae</taxon>
        <taxon>Streptomyces</taxon>
    </lineage>
</organism>
<sequence>MNARERVIGAIRREALDHVLILGGNHARKVLTDYQDHCNGHRPHRSRQQLPPSATEQPAIVHDLDDRSMLRTRVLGGLINEYRYAA</sequence>
<name>A0A1K2F787_STRAR</name>
<feature type="domain" description="Integrase catalytic" evidence="1">
    <location>
        <begin position="5"/>
        <end position="52"/>
    </location>
</feature>
<reference evidence="2 3" key="1">
    <citation type="submission" date="2016-11" db="EMBL/GenBank/DDBJ databases">
        <authorList>
            <person name="Jaros S."/>
            <person name="Januszkiewicz K."/>
            <person name="Wedrychowicz H."/>
        </authorList>
    </citation>
    <scope>NUCLEOTIDE SEQUENCE [LARGE SCALE GENOMIC DNA]</scope>
    <source>
        <strain evidence="2 3">OK807</strain>
    </source>
</reference>
<dbReference type="GO" id="GO:0015074">
    <property type="term" value="P:DNA integration"/>
    <property type="evidence" value="ECO:0007669"/>
    <property type="project" value="InterPro"/>
</dbReference>
<proteinExistence type="predicted"/>
<evidence type="ECO:0000313" key="2">
    <source>
        <dbReference type="EMBL" id="SFY43262.1"/>
    </source>
</evidence>
<dbReference type="RefSeq" id="WP_072489097.1">
    <property type="nucleotide sequence ID" value="NZ_FPJO01000035.1"/>
</dbReference>
<dbReference type="InterPro" id="IPR001584">
    <property type="entry name" value="Integrase_cat-core"/>
</dbReference>
<gene>
    <name evidence="2" type="ORF">SAMN02787144_103516</name>
</gene>